<feature type="binding site" evidence="18">
    <location>
        <position position="162"/>
    </location>
    <ligand>
        <name>K(+)</name>
        <dbReference type="ChEBI" id="CHEBI:29103"/>
    </ligand>
</feature>
<dbReference type="EC" id="5.1.99.6" evidence="19"/>
<feature type="binding site" evidence="18">
    <location>
        <position position="126"/>
    </location>
    <ligand>
        <name>K(+)</name>
        <dbReference type="ChEBI" id="CHEBI:29103"/>
    </ligand>
</feature>
<evidence type="ECO:0000256" key="14">
    <source>
        <dbReference type="ARBA" id="ARBA00025153"/>
    </source>
</evidence>
<evidence type="ECO:0000256" key="17">
    <source>
        <dbReference type="HAMAP-Rule" id="MF_01965"/>
    </source>
</evidence>
<feature type="binding site" evidence="17">
    <location>
        <begin position="411"/>
        <end position="415"/>
    </location>
    <ligand>
        <name>AMP</name>
        <dbReference type="ChEBI" id="CHEBI:456215"/>
    </ligand>
</feature>
<feature type="binding site" evidence="17">
    <location>
        <position position="376"/>
    </location>
    <ligand>
        <name>(6S)-NADPHX</name>
        <dbReference type="ChEBI" id="CHEBI:64076"/>
    </ligand>
</feature>
<reference evidence="22 23" key="1">
    <citation type="journal article" date="2015" name="Int. J. Syst. Evol. Microbiol.">
        <title>Flavisolibacter ginsenosidimutans sp. nov., with ginsenoside-converting activity isolated from soil used for cultivating ginseng.</title>
        <authorList>
            <person name="Zhao Y."/>
            <person name="Liu Q."/>
            <person name="Kang M.S."/>
            <person name="Jin F."/>
            <person name="Yu H."/>
            <person name="Im W.T."/>
        </authorList>
    </citation>
    <scope>NUCLEOTIDE SEQUENCE [LARGE SCALE GENOMIC DNA]</scope>
    <source>
        <strain evidence="22 23">Gsoil 636</strain>
    </source>
</reference>
<dbReference type="InterPro" id="IPR036652">
    <property type="entry name" value="YjeF_N_dom_sf"/>
</dbReference>
<gene>
    <name evidence="18" type="primary">nnrE</name>
    <name evidence="17" type="synonym">nnrD</name>
    <name evidence="22" type="ORF">FSB75_03410</name>
</gene>
<dbReference type="PROSITE" id="PS51385">
    <property type="entry name" value="YJEF_N"/>
    <property type="match status" value="1"/>
</dbReference>
<dbReference type="SUPFAM" id="SSF64153">
    <property type="entry name" value="YjeF N-terminal domain-like"/>
    <property type="match status" value="1"/>
</dbReference>
<dbReference type="GO" id="GO:0052855">
    <property type="term" value="F:ADP-dependent NAD(P)H-hydrate dehydratase activity"/>
    <property type="evidence" value="ECO:0007669"/>
    <property type="project" value="UniProtKB-UniRule"/>
</dbReference>
<keyword evidence="7 17" id="KW-0067">ATP-binding</keyword>
<evidence type="ECO:0000256" key="15">
    <source>
        <dbReference type="ARBA" id="ARBA00048238"/>
    </source>
</evidence>
<feature type="binding site" evidence="17">
    <location>
        <position position="441"/>
    </location>
    <ligand>
        <name>(6S)-NADPHX</name>
        <dbReference type="ChEBI" id="CHEBI:64076"/>
    </ligand>
</feature>
<evidence type="ECO:0000313" key="22">
    <source>
        <dbReference type="EMBL" id="QEC54988.1"/>
    </source>
</evidence>
<dbReference type="RefSeq" id="WP_146782782.1">
    <property type="nucleotide sequence ID" value="NZ_BAABIO010000006.1"/>
</dbReference>
<evidence type="ECO:0000256" key="9">
    <source>
        <dbReference type="ARBA" id="ARBA00022958"/>
    </source>
</evidence>
<comment type="similarity">
    <text evidence="3 19">In the N-terminal section; belongs to the NnrE/AIBP family.</text>
</comment>
<accession>A0A5B8UEQ8</accession>
<evidence type="ECO:0000256" key="7">
    <source>
        <dbReference type="ARBA" id="ARBA00022840"/>
    </source>
</evidence>
<evidence type="ECO:0000256" key="6">
    <source>
        <dbReference type="ARBA" id="ARBA00022741"/>
    </source>
</evidence>
<feature type="binding site" evidence="17">
    <location>
        <position position="325"/>
    </location>
    <ligand>
        <name>(6S)-NADPHX</name>
        <dbReference type="ChEBI" id="CHEBI:64076"/>
    </ligand>
</feature>
<dbReference type="HAMAP" id="MF_01965">
    <property type="entry name" value="NADHX_dehydratase"/>
    <property type="match status" value="1"/>
</dbReference>
<dbReference type="GO" id="GO:0110051">
    <property type="term" value="P:metabolite repair"/>
    <property type="evidence" value="ECO:0007669"/>
    <property type="project" value="TreeGrafter"/>
</dbReference>
<feature type="binding site" evidence="18">
    <location>
        <begin position="57"/>
        <end position="61"/>
    </location>
    <ligand>
        <name>(6S)-NADPHX</name>
        <dbReference type="ChEBI" id="CHEBI:64076"/>
    </ligand>
</feature>
<comment type="function">
    <text evidence="14 19">Bifunctional enzyme that catalyzes the epimerization of the S- and R-forms of NAD(P)HX and the dehydration of the S-form of NAD(P)HX at the expense of ADP, which is converted to AMP. This allows the repair of both epimers of NAD(P)HX, a damaged form of NAD(P)H that is a result of enzymatic or heat-dependent hydration.</text>
</comment>
<evidence type="ECO:0000256" key="16">
    <source>
        <dbReference type="ARBA" id="ARBA00049209"/>
    </source>
</evidence>
<dbReference type="AlphaFoldDB" id="A0A5B8UEQ8"/>
<dbReference type="GO" id="GO:0052856">
    <property type="term" value="F:NAD(P)HX epimerase activity"/>
    <property type="evidence" value="ECO:0007669"/>
    <property type="project" value="UniProtKB-UniRule"/>
</dbReference>
<dbReference type="Pfam" id="PF01256">
    <property type="entry name" value="Carb_kinase"/>
    <property type="match status" value="1"/>
</dbReference>
<dbReference type="Proteomes" id="UP000321204">
    <property type="component" value="Chromosome"/>
</dbReference>
<dbReference type="Gene3D" id="3.40.1190.20">
    <property type="match status" value="1"/>
</dbReference>
<evidence type="ECO:0000256" key="12">
    <source>
        <dbReference type="ARBA" id="ARBA00023239"/>
    </source>
</evidence>
<keyword evidence="12 17" id="KW-0456">Lyase</keyword>
<keyword evidence="5 18" id="KW-0479">Metal-binding</keyword>
<keyword evidence="9 18" id="KW-0630">Potassium</keyword>
<proteinExistence type="inferred from homology"/>
<evidence type="ECO:0000256" key="8">
    <source>
        <dbReference type="ARBA" id="ARBA00022857"/>
    </source>
</evidence>
<comment type="cofactor">
    <cofactor evidence="17">
        <name>Mg(2+)</name>
        <dbReference type="ChEBI" id="CHEBI:18420"/>
    </cofactor>
</comment>
<dbReference type="KEGG" id="fgg:FSB75_03410"/>
<dbReference type="SUPFAM" id="SSF53613">
    <property type="entry name" value="Ribokinase-like"/>
    <property type="match status" value="1"/>
</dbReference>
<feature type="binding site" evidence="18">
    <location>
        <position position="58"/>
    </location>
    <ligand>
        <name>K(+)</name>
        <dbReference type="ChEBI" id="CHEBI:29103"/>
    </ligand>
</feature>
<keyword evidence="11 18" id="KW-0413">Isomerase</keyword>
<evidence type="ECO:0000259" key="20">
    <source>
        <dbReference type="PROSITE" id="PS51383"/>
    </source>
</evidence>
<dbReference type="PIRSF" id="PIRSF017184">
    <property type="entry name" value="Nnr"/>
    <property type="match status" value="1"/>
</dbReference>
<evidence type="ECO:0000259" key="21">
    <source>
        <dbReference type="PROSITE" id="PS51385"/>
    </source>
</evidence>
<keyword evidence="6 17" id="KW-0547">Nucleotide-binding</keyword>
<dbReference type="PANTHER" id="PTHR12592">
    <property type="entry name" value="ATP-DEPENDENT (S)-NAD(P)H-HYDRATE DEHYDRATASE FAMILY MEMBER"/>
    <property type="match status" value="1"/>
</dbReference>
<feature type="binding site" evidence="17">
    <location>
        <position position="440"/>
    </location>
    <ligand>
        <name>AMP</name>
        <dbReference type="ChEBI" id="CHEBI:456215"/>
    </ligand>
</feature>
<evidence type="ECO:0000256" key="18">
    <source>
        <dbReference type="HAMAP-Rule" id="MF_01966"/>
    </source>
</evidence>
<dbReference type="PROSITE" id="PS01050">
    <property type="entry name" value="YJEF_C_2"/>
    <property type="match status" value="1"/>
</dbReference>
<evidence type="ECO:0000256" key="19">
    <source>
        <dbReference type="PIRNR" id="PIRNR017184"/>
    </source>
</evidence>
<dbReference type="InterPro" id="IPR000631">
    <property type="entry name" value="CARKD"/>
</dbReference>
<dbReference type="Pfam" id="PF03853">
    <property type="entry name" value="YjeF_N"/>
    <property type="match status" value="1"/>
</dbReference>
<evidence type="ECO:0000256" key="1">
    <source>
        <dbReference type="ARBA" id="ARBA00000013"/>
    </source>
</evidence>
<dbReference type="InterPro" id="IPR017953">
    <property type="entry name" value="Carbohydrate_kinase_pred_CS"/>
</dbReference>
<dbReference type="NCBIfam" id="TIGR00196">
    <property type="entry name" value="yjeF_cterm"/>
    <property type="match status" value="1"/>
</dbReference>
<feature type="domain" description="YjeF N-terminal" evidence="21">
    <location>
        <begin position="9"/>
        <end position="216"/>
    </location>
</feature>
<comment type="catalytic activity">
    <reaction evidence="16 17 19">
        <text>(6S)-NADPHX + ADP = AMP + phosphate + NADPH + H(+)</text>
        <dbReference type="Rhea" id="RHEA:32235"/>
        <dbReference type="ChEBI" id="CHEBI:15378"/>
        <dbReference type="ChEBI" id="CHEBI:43474"/>
        <dbReference type="ChEBI" id="CHEBI:57783"/>
        <dbReference type="ChEBI" id="CHEBI:64076"/>
        <dbReference type="ChEBI" id="CHEBI:456215"/>
        <dbReference type="ChEBI" id="CHEBI:456216"/>
        <dbReference type="EC" id="4.2.1.136"/>
    </reaction>
</comment>
<evidence type="ECO:0000256" key="4">
    <source>
        <dbReference type="ARBA" id="ARBA00009524"/>
    </source>
</evidence>
<dbReference type="GO" id="GO:0046872">
    <property type="term" value="F:metal ion binding"/>
    <property type="evidence" value="ECO:0007669"/>
    <property type="project" value="UniProtKB-UniRule"/>
</dbReference>
<comment type="similarity">
    <text evidence="4 19">In the C-terminal section; belongs to the NnrD/CARKD family.</text>
</comment>
<feature type="binding site" evidence="17">
    <location>
        <position position="261"/>
    </location>
    <ligand>
        <name>(6S)-NADPHX</name>
        <dbReference type="ChEBI" id="CHEBI:64076"/>
    </ligand>
</feature>
<feature type="binding site" evidence="18">
    <location>
        <begin position="130"/>
        <end position="136"/>
    </location>
    <ligand>
        <name>(6S)-NADPHX</name>
        <dbReference type="ChEBI" id="CHEBI:64076"/>
    </ligand>
</feature>
<sequence length="501" mass="54930">MQILSAEQIRTWDQFTIQHEPVASVDLMERAAGKCVRWLKEKPWPGKKFRVFCGKGNNGGDGLVIARLLLQAGYSVSVFILEFGKLGSEDFQINLQRLHELPFADLHFIQSSETFPVVEQGDVLIDALFGSGLNKPLEGLSAQLVQYLNDSGATVVSIDLPSGLFIEKSSLGNAVIKANHTLTFQCYKLCLLVQENAPFIGEVVVLDIGLHPGYLQEIVESQLLLDEKMIRKIFRPRQRFAHKGSFGHALIIGGSYGKMGAVVLSTKACMYAGAGLTTTFIPNCGYVVMQTSAPEAMCLVDEEEKHLTNLPDDIEKFSAIGIGPGMGIHAQTQHLLSFVIRRYHKPLVIDADGLNCLSLNKDWISQLPPYSILTPHPKEFDRLFGEHANDFERIQKARQKAKEHKLVLVLKSHHSFIAAPEGPCCFNSTGNAGMAKGGSGDVLTGVVTSLLAQGYPPKDAAMLGVYIHGWAGDFAARKFSMEAMLPSHTIEALADVFLVLQ</sequence>
<keyword evidence="8 17" id="KW-0521">NADP</keyword>
<name>A0A5B8UEQ8_9BACT</name>
<keyword evidence="10 17" id="KW-0520">NAD</keyword>
<comment type="catalytic activity">
    <reaction evidence="15 17 19">
        <text>(6S)-NADHX + ADP = AMP + phosphate + NADH + H(+)</text>
        <dbReference type="Rhea" id="RHEA:32223"/>
        <dbReference type="ChEBI" id="CHEBI:15378"/>
        <dbReference type="ChEBI" id="CHEBI:43474"/>
        <dbReference type="ChEBI" id="CHEBI:57945"/>
        <dbReference type="ChEBI" id="CHEBI:64074"/>
        <dbReference type="ChEBI" id="CHEBI:456215"/>
        <dbReference type="ChEBI" id="CHEBI:456216"/>
        <dbReference type="EC" id="4.2.1.136"/>
    </reaction>
</comment>
<keyword evidence="23" id="KW-1185">Reference proteome</keyword>
<evidence type="ECO:0000256" key="2">
    <source>
        <dbReference type="ARBA" id="ARBA00000909"/>
    </source>
</evidence>
<dbReference type="Gene3D" id="3.40.50.10260">
    <property type="entry name" value="YjeF N-terminal domain"/>
    <property type="match status" value="1"/>
</dbReference>
<protein>
    <recommendedName>
        <fullName evidence="19">Bifunctional NAD(P)H-hydrate repair enzyme</fullName>
    </recommendedName>
    <alternativeName>
        <fullName evidence="19">Nicotinamide nucleotide repair protein</fullName>
    </alternativeName>
    <domain>
        <recommendedName>
            <fullName evidence="19">ADP-dependent (S)-NAD(P)H-hydrate dehydratase</fullName>
            <ecNumber evidence="19">4.2.1.136</ecNumber>
        </recommendedName>
        <alternativeName>
            <fullName evidence="19">ADP-dependent NAD(P)HX dehydratase</fullName>
        </alternativeName>
    </domain>
    <domain>
        <recommendedName>
            <fullName evidence="19">NAD(P)H-hydrate epimerase</fullName>
            <ecNumber evidence="19">5.1.99.6</ecNumber>
        </recommendedName>
    </domain>
</protein>
<dbReference type="OrthoDB" id="9806925at2"/>
<dbReference type="PROSITE" id="PS51383">
    <property type="entry name" value="YJEF_C_3"/>
    <property type="match status" value="1"/>
</dbReference>
<comment type="subunit">
    <text evidence="17">Homotetramer.</text>
</comment>
<dbReference type="InterPro" id="IPR030677">
    <property type="entry name" value="Nnr"/>
</dbReference>
<organism evidence="22 23">
    <name type="scientific">Flavisolibacter ginsenosidimutans</name>
    <dbReference type="NCBI Taxonomy" id="661481"/>
    <lineage>
        <taxon>Bacteria</taxon>
        <taxon>Pseudomonadati</taxon>
        <taxon>Bacteroidota</taxon>
        <taxon>Chitinophagia</taxon>
        <taxon>Chitinophagales</taxon>
        <taxon>Chitinophagaceae</taxon>
        <taxon>Flavisolibacter</taxon>
    </lineage>
</organism>
<dbReference type="InterPro" id="IPR004443">
    <property type="entry name" value="YjeF_N_dom"/>
</dbReference>
<dbReference type="CDD" id="cd01171">
    <property type="entry name" value="YXKO-related"/>
    <property type="match status" value="1"/>
</dbReference>
<dbReference type="GO" id="GO:0046496">
    <property type="term" value="P:nicotinamide nucleotide metabolic process"/>
    <property type="evidence" value="ECO:0007669"/>
    <property type="project" value="UniProtKB-UniRule"/>
</dbReference>
<comment type="function">
    <text evidence="17">Catalyzes the dehydration of the S-form of NAD(P)HX at the expense of ADP, which is converted to AMP. Together with NAD(P)HX epimerase, which catalyzes the epimerization of the S- and R-forms, the enzyme allows the repair of both epimers of NAD(P)HX, a damaged form of NAD(P)H that is a result of enzymatic or heat-dependent hydration.</text>
</comment>
<comment type="catalytic activity">
    <reaction evidence="2 18 19">
        <text>(6R)-NADPHX = (6S)-NADPHX</text>
        <dbReference type="Rhea" id="RHEA:32227"/>
        <dbReference type="ChEBI" id="CHEBI:64076"/>
        <dbReference type="ChEBI" id="CHEBI:64077"/>
        <dbReference type="EC" id="5.1.99.6"/>
    </reaction>
</comment>
<comment type="similarity">
    <text evidence="18">Belongs to the NnrE/AIBP family.</text>
</comment>
<dbReference type="NCBIfam" id="TIGR00197">
    <property type="entry name" value="yjeF_nterm"/>
    <property type="match status" value="1"/>
</dbReference>
<feature type="domain" description="YjeF C-terminal" evidence="20">
    <location>
        <begin position="226"/>
        <end position="500"/>
    </location>
</feature>
<comment type="caution">
    <text evidence="18">Lacks conserved residue(s) required for the propagation of feature annotation.</text>
</comment>
<dbReference type="PANTHER" id="PTHR12592:SF0">
    <property type="entry name" value="ATP-DEPENDENT (S)-NAD(P)H-HYDRATE DEHYDRATASE"/>
    <property type="match status" value="1"/>
</dbReference>
<feature type="binding site" evidence="18">
    <location>
        <position position="159"/>
    </location>
    <ligand>
        <name>(6S)-NADPHX</name>
        <dbReference type="ChEBI" id="CHEBI:64076"/>
    </ligand>
</feature>
<evidence type="ECO:0000256" key="5">
    <source>
        <dbReference type="ARBA" id="ARBA00022723"/>
    </source>
</evidence>
<dbReference type="EMBL" id="CP042433">
    <property type="protein sequence ID" value="QEC54988.1"/>
    <property type="molecule type" value="Genomic_DNA"/>
</dbReference>
<dbReference type="EC" id="4.2.1.136" evidence="19"/>
<evidence type="ECO:0000256" key="10">
    <source>
        <dbReference type="ARBA" id="ARBA00023027"/>
    </source>
</evidence>
<comment type="cofactor">
    <cofactor evidence="18 19">
        <name>K(+)</name>
        <dbReference type="ChEBI" id="CHEBI:29103"/>
    </cofactor>
    <text evidence="18 19">Binds 1 potassium ion per subunit.</text>
</comment>
<evidence type="ECO:0000256" key="11">
    <source>
        <dbReference type="ARBA" id="ARBA00023235"/>
    </source>
</evidence>
<dbReference type="InterPro" id="IPR029056">
    <property type="entry name" value="Ribokinase-like"/>
</dbReference>
<comment type="function">
    <text evidence="18">Catalyzes the epimerization of the S- and R-forms of NAD(P)HX, a damaged form of NAD(P)H that is a result of enzymatic or heat-dependent hydration. This is a prerequisite for the S-specific NAD(P)H-hydrate dehydratase to allow the repair of both epimers of NAD(P)HX.</text>
</comment>
<dbReference type="HAMAP" id="MF_01966">
    <property type="entry name" value="NADHX_epimerase"/>
    <property type="match status" value="1"/>
</dbReference>
<comment type="similarity">
    <text evidence="17">Belongs to the NnrD/CARKD family.</text>
</comment>
<evidence type="ECO:0000256" key="13">
    <source>
        <dbReference type="ARBA" id="ARBA00023268"/>
    </source>
</evidence>
<keyword evidence="13" id="KW-0511">Multifunctional enzyme</keyword>
<evidence type="ECO:0000256" key="3">
    <source>
        <dbReference type="ARBA" id="ARBA00006001"/>
    </source>
</evidence>
<dbReference type="GO" id="GO:0005524">
    <property type="term" value="F:ATP binding"/>
    <property type="evidence" value="ECO:0007669"/>
    <property type="project" value="UniProtKB-UniRule"/>
</dbReference>
<evidence type="ECO:0000313" key="23">
    <source>
        <dbReference type="Proteomes" id="UP000321204"/>
    </source>
</evidence>
<comment type="catalytic activity">
    <reaction evidence="1 18 19">
        <text>(6R)-NADHX = (6S)-NADHX</text>
        <dbReference type="Rhea" id="RHEA:32215"/>
        <dbReference type="ChEBI" id="CHEBI:64074"/>
        <dbReference type="ChEBI" id="CHEBI:64075"/>
        <dbReference type="EC" id="5.1.99.6"/>
    </reaction>
</comment>